<feature type="compositionally biased region" description="Low complexity" evidence="1">
    <location>
        <begin position="145"/>
        <end position="167"/>
    </location>
</feature>
<evidence type="ECO:0000313" key="3">
    <source>
        <dbReference type="Proteomes" id="UP001305779"/>
    </source>
</evidence>
<sequence>MAAPPSSALSAAAAALVAQSAIEHKKLVICDTVAEHVRSGAPVTGYSHFWQGVAGTLEERHGISDSYASIRKQYDGIRAWAVANRTGKDGDERKFVKKSLRRAARQQAAVARDGGVVREEGDGDEEEKEGEGGDVPSAFDNMGESLALPPAGPAQQQQQQQQPPSGGNLTFSLPVRPKEG</sequence>
<feature type="region of interest" description="Disordered" evidence="1">
    <location>
        <begin position="106"/>
        <end position="180"/>
    </location>
</feature>
<dbReference type="EMBL" id="JAXOVC010000005">
    <property type="protein sequence ID" value="KAK4501483.1"/>
    <property type="molecule type" value="Genomic_DNA"/>
</dbReference>
<protein>
    <recommendedName>
        <fullName evidence="4">Myb/SANT-like domain-containing protein</fullName>
    </recommendedName>
</protein>
<accession>A0ABR0EJT7</accession>
<keyword evidence="3" id="KW-1185">Reference proteome</keyword>
<evidence type="ECO:0000256" key="1">
    <source>
        <dbReference type="SAM" id="MobiDB-lite"/>
    </source>
</evidence>
<dbReference type="Proteomes" id="UP001305779">
    <property type="component" value="Unassembled WGS sequence"/>
</dbReference>
<organism evidence="2 3">
    <name type="scientific">Zasmidium cellare</name>
    <name type="common">Wine cellar mold</name>
    <name type="synonym">Racodium cellare</name>
    <dbReference type="NCBI Taxonomy" id="395010"/>
    <lineage>
        <taxon>Eukaryota</taxon>
        <taxon>Fungi</taxon>
        <taxon>Dikarya</taxon>
        <taxon>Ascomycota</taxon>
        <taxon>Pezizomycotina</taxon>
        <taxon>Dothideomycetes</taxon>
        <taxon>Dothideomycetidae</taxon>
        <taxon>Mycosphaerellales</taxon>
        <taxon>Mycosphaerellaceae</taxon>
        <taxon>Zasmidium</taxon>
    </lineage>
</organism>
<name>A0ABR0EJT7_ZASCE</name>
<evidence type="ECO:0008006" key="4">
    <source>
        <dbReference type="Google" id="ProtNLM"/>
    </source>
</evidence>
<evidence type="ECO:0000313" key="2">
    <source>
        <dbReference type="EMBL" id="KAK4501483.1"/>
    </source>
</evidence>
<comment type="caution">
    <text evidence="2">The sequence shown here is derived from an EMBL/GenBank/DDBJ whole genome shotgun (WGS) entry which is preliminary data.</text>
</comment>
<gene>
    <name evidence="2" type="ORF">PRZ48_007292</name>
</gene>
<proteinExistence type="predicted"/>
<reference evidence="2 3" key="1">
    <citation type="journal article" date="2023" name="G3 (Bethesda)">
        <title>A chromosome-level genome assembly of Zasmidium syzygii isolated from banana leaves.</title>
        <authorList>
            <person name="van Westerhoven A.C."/>
            <person name="Mehrabi R."/>
            <person name="Talebi R."/>
            <person name="Steentjes M.B.F."/>
            <person name="Corcolon B."/>
            <person name="Chong P.A."/>
            <person name="Kema G.H.J."/>
            <person name="Seidl M.F."/>
        </authorList>
    </citation>
    <scope>NUCLEOTIDE SEQUENCE [LARGE SCALE GENOMIC DNA]</scope>
    <source>
        <strain evidence="2 3">P124</strain>
    </source>
</reference>